<dbReference type="EMBL" id="BMIB01000001">
    <property type="protein sequence ID" value="GGH56517.1"/>
    <property type="molecule type" value="Genomic_DNA"/>
</dbReference>
<dbReference type="Gene3D" id="3.40.50.2000">
    <property type="entry name" value="Glycogen Phosphorylase B"/>
    <property type="match status" value="2"/>
</dbReference>
<dbReference type="SUPFAM" id="SSF53756">
    <property type="entry name" value="UDP-Glycosyltransferase/glycogen phosphorylase"/>
    <property type="match status" value="1"/>
</dbReference>
<dbReference type="Proteomes" id="UP000627292">
    <property type="component" value="Unassembled WGS sequence"/>
</dbReference>
<evidence type="ECO:0000313" key="4">
    <source>
        <dbReference type="Proteomes" id="UP000627292"/>
    </source>
</evidence>
<keyword evidence="4" id="KW-1185">Reference proteome</keyword>
<protein>
    <submittedName>
        <fullName evidence="3">Glycosyl transferase</fullName>
    </submittedName>
</protein>
<dbReference type="Pfam" id="PF13439">
    <property type="entry name" value="Glyco_transf_4"/>
    <property type="match status" value="1"/>
</dbReference>
<evidence type="ECO:0000313" key="3">
    <source>
        <dbReference type="EMBL" id="GGH56517.1"/>
    </source>
</evidence>
<comment type="caution">
    <text evidence="3">The sequence shown here is derived from an EMBL/GenBank/DDBJ whole genome shotgun (WGS) entry which is preliminary data.</text>
</comment>
<evidence type="ECO:0000259" key="1">
    <source>
        <dbReference type="Pfam" id="PF00534"/>
    </source>
</evidence>
<feature type="domain" description="Glycosyl transferase family 1" evidence="1">
    <location>
        <begin position="187"/>
        <end position="342"/>
    </location>
</feature>
<sequence length="372" mass="42243">MRVLHVFNEINFSGAEVMYANAAPLFQEKGIELIALSTGKEFGNFTQQFETVHIKMHHKPLLESDKNPLFLFKYFRSIIKFIREENIAVIHIHRSSFFWLFSLCGFITGRKTIRTLHNVFKNRRITWIKAYWERLTARTLLRVTFQSIGKSVYLNELQYYKNKSVIVNNWFDKTRFYPAVNEAEKASVRKILNIPADVFVVSTAGRCTEIKGHKDIIQALAIINKQFPCVFLHLGSGALEKEEQELAKELGLDGVIRFLGNVTNVRDFIIASDAFVMSSKFEGLSIASIEAMACRIPGIFYDSPGLRDLINSDDNGFLVAHGARALADAILLFCNDRNLCEVKGQSAVTFVNEHFSIENGVKGILNLYGKTV</sequence>
<dbReference type="Pfam" id="PF00534">
    <property type="entry name" value="Glycos_transf_1"/>
    <property type="match status" value="1"/>
</dbReference>
<dbReference type="GO" id="GO:0016757">
    <property type="term" value="F:glycosyltransferase activity"/>
    <property type="evidence" value="ECO:0007669"/>
    <property type="project" value="InterPro"/>
</dbReference>
<name>A0A917IKN1_9BACT</name>
<accession>A0A917IKN1</accession>
<evidence type="ECO:0000259" key="2">
    <source>
        <dbReference type="Pfam" id="PF13439"/>
    </source>
</evidence>
<dbReference type="InterPro" id="IPR001296">
    <property type="entry name" value="Glyco_trans_1"/>
</dbReference>
<dbReference type="PANTHER" id="PTHR12526">
    <property type="entry name" value="GLYCOSYLTRANSFERASE"/>
    <property type="match status" value="1"/>
</dbReference>
<reference evidence="3" key="1">
    <citation type="journal article" date="2014" name="Int. J. Syst. Evol. Microbiol.">
        <title>Complete genome sequence of Corynebacterium casei LMG S-19264T (=DSM 44701T), isolated from a smear-ripened cheese.</title>
        <authorList>
            <consortium name="US DOE Joint Genome Institute (JGI-PGF)"/>
            <person name="Walter F."/>
            <person name="Albersmeier A."/>
            <person name="Kalinowski J."/>
            <person name="Ruckert C."/>
        </authorList>
    </citation>
    <scope>NUCLEOTIDE SEQUENCE</scope>
    <source>
        <strain evidence="3">CGMCC 1.15290</strain>
    </source>
</reference>
<gene>
    <name evidence="3" type="ORF">GCM10011379_00190</name>
</gene>
<reference evidence="3" key="2">
    <citation type="submission" date="2020-09" db="EMBL/GenBank/DDBJ databases">
        <authorList>
            <person name="Sun Q."/>
            <person name="Zhou Y."/>
        </authorList>
    </citation>
    <scope>NUCLEOTIDE SEQUENCE</scope>
    <source>
        <strain evidence="3">CGMCC 1.15290</strain>
    </source>
</reference>
<dbReference type="RefSeq" id="WP_188949459.1">
    <property type="nucleotide sequence ID" value="NZ_BMIB01000001.1"/>
</dbReference>
<dbReference type="AlphaFoldDB" id="A0A917IKN1"/>
<dbReference type="InterPro" id="IPR028098">
    <property type="entry name" value="Glyco_trans_4-like_N"/>
</dbReference>
<proteinExistence type="predicted"/>
<keyword evidence="3" id="KW-0808">Transferase</keyword>
<organism evidence="3 4">
    <name type="scientific">Filimonas zeae</name>
    <dbReference type="NCBI Taxonomy" id="1737353"/>
    <lineage>
        <taxon>Bacteria</taxon>
        <taxon>Pseudomonadati</taxon>
        <taxon>Bacteroidota</taxon>
        <taxon>Chitinophagia</taxon>
        <taxon>Chitinophagales</taxon>
        <taxon>Chitinophagaceae</taxon>
        <taxon>Filimonas</taxon>
    </lineage>
</organism>
<dbReference type="PANTHER" id="PTHR12526:SF630">
    <property type="entry name" value="GLYCOSYLTRANSFERASE"/>
    <property type="match status" value="1"/>
</dbReference>
<feature type="domain" description="Glycosyltransferase subfamily 4-like N-terminal" evidence="2">
    <location>
        <begin position="13"/>
        <end position="169"/>
    </location>
</feature>